<dbReference type="GO" id="GO:0003729">
    <property type="term" value="F:mRNA binding"/>
    <property type="evidence" value="ECO:0007669"/>
    <property type="project" value="TreeGrafter"/>
</dbReference>
<dbReference type="PROSITE" id="PS50296">
    <property type="entry name" value="SUI1"/>
    <property type="match status" value="1"/>
</dbReference>
<keyword evidence="2" id="KW-0810">Translation regulation</keyword>
<dbReference type="CDD" id="cd11567">
    <property type="entry name" value="YciH_like"/>
    <property type="match status" value="1"/>
</dbReference>
<dbReference type="InterPro" id="IPR050318">
    <property type="entry name" value="DENR/SUI1_TIF"/>
</dbReference>
<proteinExistence type="inferred from homology"/>
<evidence type="ECO:0000256" key="2">
    <source>
        <dbReference type="ARBA" id="ARBA00022845"/>
    </source>
</evidence>
<accession>A0A0F9UE25</accession>
<dbReference type="NCBIfam" id="NF005297">
    <property type="entry name" value="PRK06824.1"/>
    <property type="match status" value="1"/>
</dbReference>
<dbReference type="Pfam" id="PF01253">
    <property type="entry name" value="SUI1"/>
    <property type="match status" value="1"/>
</dbReference>
<feature type="domain" description="SUI1" evidence="4">
    <location>
        <begin position="52"/>
        <end position="115"/>
    </location>
</feature>
<dbReference type="GO" id="GO:0003743">
    <property type="term" value="F:translation initiation factor activity"/>
    <property type="evidence" value="ECO:0007669"/>
    <property type="project" value="InterPro"/>
</dbReference>
<dbReference type="InterPro" id="IPR005872">
    <property type="entry name" value="SUI1_arc_bac"/>
</dbReference>
<dbReference type="InterPro" id="IPR036877">
    <property type="entry name" value="SUI1_dom_sf"/>
</dbReference>
<comment type="caution">
    <text evidence="5">The sequence shown here is derived from an EMBL/GenBank/DDBJ whole genome shotgun (WGS) entry which is preliminary data.</text>
</comment>
<evidence type="ECO:0000256" key="3">
    <source>
        <dbReference type="ARBA" id="ARBA00022917"/>
    </source>
</evidence>
<gene>
    <name evidence="5" type="ORF">LCGC14_0232860</name>
</gene>
<dbReference type="NCBIfam" id="TIGR01158">
    <property type="entry name" value="SUI1_rel"/>
    <property type="match status" value="1"/>
</dbReference>
<name>A0A0F9UE25_9ZZZZ</name>
<protein>
    <recommendedName>
        <fullName evidence="4">SUI1 domain-containing protein</fullName>
    </recommendedName>
</protein>
<dbReference type="PIRSF" id="PIRSF037511">
    <property type="entry name" value="Transl_init_SUI1_pro"/>
    <property type="match status" value="1"/>
</dbReference>
<evidence type="ECO:0000313" key="5">
    <source>
        <dbReference type="EMBL" id="KKN89909.1"/>
    </source>
</evidence>
<dbReference type="EMBL" id="LAZR01000114">
    <property type="protein sequence ID" value="KKN89909.1"/>
    <property type="molecule type" value="Genomic_DNA"/>
</dbReference>
<evidence type="ECO:0000259" key="4">
    <source>
        <dbReference type="PROSITE" id="PS50296"/>
    </source>
</evidence>
<dbReference type="AlphaFoldDB" id="A0A0F9UE25"/>
<reference evidence="5" key="1">
    <citation type="journal article" date="2015" name="Nature">
        <title>Complex archaea that bridge the gap between prokaryotes and eukaryotes.</title>
        <authorList>
            <person name="Spang A."/>
            <person name="Saw J.H."/>
            <person name="Jorgensen S.L."/>
            <person name="Zaremba-Niedzwiedzka K."/>
            <person name="Martijn J."/>
            <person name="Lind A.E."/>
            <person name="van Eijk R."/>
            <person name="Schleper C."/>
            <person name="Guy L."/>
            <person name="Ettema T.J."/>
        </authorList>
    </citation>
    <scope>NUCLEOTIDE SEQUENCE</scope>
</reference>
<comment type="similarity">
    <text evidence="1">Belongs to the SUI1 family.</text>
</comment>
<dbReference type="GO" id="GO:0006417">
    <property type="term" value="P:regulation of translation"/>
    <property type="evidence" value="ECO:0007669"/>
    <property type="project" value="UniProtKB-KW"/>
</dbReference>
<dbReference type="PANTHER" id="PTHR12789">
    <property type="entry name" value="DENSITY-REGULATED PROTEIN HOMOLOG"/>
    <property type="match status" value="1"/>
</dbReference>
<dbReference type="SUPFAM" id="SSF55159">
    <property type="entry name" value="eIF1-like"/>
    <property type="match status" value="1"/>
</dbReference>
<organism evidence="5">
    <name type="scientific">marine sediment metagenome</name>
    <dbReference type="NCBI Taxonomy" id="412755"/>
    <lineage>
        <taxon>unclassified sequences</taxon>
        <taxon>metagenomes</taxon>
        <taxon>ecological metagenomes</taxon>
    </lineage>
</organism>
<dbReference type="PANTHER" id="PTHR12789:SF0">
    <property type="entry name" value="DENSITY-REGULATED PROTEIN"/>
    <property type="match status" value="1"/>
</dbReference>
<sequence length="123" mass="12921">MSNKQKGLQALGGLVYSTEAGRMCPDCRQPSGSCVCGQPQAAQGDGVARVRRETKGRGGKTVTTVSGLPLLPENLKALAKRMKTRCGCGGGIKDGVIEIQGDQVELLCQWLIDEGFKAKRSGG</sequence>
<dbReference type="InterPro" id="IPR001950">
    <property type="entry name" value="SUI1"/>
</dbReference>
<dbReference type="GO" id="GO:0002188">
    <property type="term" value="P:translation reinitiation"/>
    <property type="evidence" value="ECO:0007669"/>
    <property type="project" value="TreeGrafter"/>
</dbReference>
<dbReference type="Gene3D" id="3.30.780.10">
    <property type="entry name" value="SUI1-like domain"/>
    <property type="match status" value="1"/>
</dbReference>
<keyword evidence="3" id="KW-0648">Protein biosynthesis</keyword>
<evidence type="ECO:0000256" key="1">
    <source>
        <dbReference type="ARBA" id="ARBA00005422"/>
    </source>
</evidence>
<dbReference type="GO" id="GO:0001731">
    <property type="term" value="P:formation of translation preinitiation complex"/>
    <property type="evidence" value="ECO:0007669"/>
    <property type="project" value="TreeGrafter"/>
</dbReference>